<gene>
    <name evidence="7" type="ORF">THC_0679</name>
</gene>
<feature type="transmembrane region" description="Helical" evidence="6">
    <location>
        <begin position="67"/>
        <end position="90"/>
    </location>
</feature>
<dbReference type="CDD" id="cd16914">
    <property type="entry name" value="EcfT"/>
    <property type="match status" value="1"/>
</dbReference>
<keyword evidence="5 6" id="KW-0472">Membrane</keyword>
<dbReference type="GO" id="GO:0005886">
    <property type="term" value="C:plasma membrane"/>
    <property type="evidence" value="ECO:0007669"/>
    <property type="project" value="UniProtKB-ARBA"/>
</dbReference>
<dbReference type="RefSeq" id="WP_068513333.1">
    <property type="nucleotide sequence ID" value="NZ_AP014945.1"/>
</dbReference>
<feature type="transmembrane region" description="Helical" evidence="6">
    <location>
        <begin position="102"/>
        <end position="124"/>
    </location>
</feature>
<protein>
    <submittedName>
        <fullName evidence="7">Cobalt ABC transporter permease</fullName>
    </submittedName>
</protein>
<organism evidence="7 8">
    <name type="scientific">Caldimicrobium thiodismutans</name>
    <dbReference type="NCBI Taxonomy" id="1653476"/>
    <lineage>
        <taxon>Bacteria</taxon>
        <taxon>Pseudomonadati</taxon>
        <taxon>Thermodesulfobacteriota</taxon>
        <taxon>Thermodesulfobacteria</taxon>
        <taxon>Thermodesulfobacteriales</taxon>
        <taxon>Thermodesulfobacteriaceae</taxon>
        <taxon>Caldimicrobium</taxon>
    </lineage>
</organism>
<reference evidence="8" key="2">
    <citation type="journal article" date="2016" name="Int. J. Syst. Evol. Microbiol.">
        <title>Caldimicrobium thiodismutans sp. nov., a sulfur-disproportionating bacterium isolated from a hot spring.</title>
        <authorList>
            <person name="Kojima H."/>
            <person name="Umezawa K."/>
            <person name="Fukui M."/>
        </authorList>
    </citation>
    <scope>NUCLEOTIDE SEQUENCE [LARGE SCALE GENOMIC DNA]</scope>
    <source>
        <strain evidence="8">TF1</strain>
    </source>
</reference>
<dbReference type="EMBL" id="AP014945">
    <property type="protein sequence ID" value="BAU23071.1"/>
    <property type="molecule type" value="Genomic_DNA"/>
</dbReference>
<evidence type="ECO:0000256" key="5">
    <source>
        <dbReference type="ARBA" id="ARBA00023136"/>
    </source>
</evidence>
<evidence type="ECO:0000313" key="8">
    <source>
        <dbReference type="Proteomes" id="UP000068196"/>
    </source>
</evidence>
<dbReference type="PANTHER" id="PTHR34857">
    <property type="entry name" value="SLL0384 PROTEIN"/>
    <property type="match status" value="1"/>
</dbReference>
<dbReference type="Pfam" id="PF02361">
    <property type="entry name" value="CbiQ"/>
    <property type="match status" value="1"/>
</dbReference>
<evidence type="ECO:0000256" key="1">
    <source>
        <dbReference type="ARBA" id="ARBA00004141"/>
    </source>
</evidence>
<dbReference type="PANTHER" id="PTHR34857:SF2">
    <property type="entry name" value="SLL0384 PROTEIN"/>
    <property type="match status" value="1"/>
</dbReference>
<dbReference type="InterPro" id="IPR003339">
    <property type="entry name" value="ABC/ECF_trnsptr_transmembrane"/>
</dbReference>
<sequence>MHLEELAEGISILHRLDPRLKIITFLVLTVCCVTSTSFLALFSYLLLTSGLLLLAKTPLTLLLKRLLLINFFLLLLWGSLILGDLLVFLYNKKGVFLDPETLSLGLYITLRSNTLFLATLALLATSPLSSLTHALLHLRVPSRLVLLFHLSYRYLSLLHQEYDKMRLGLMAKGFKPKTGLYTYRIYAYLLGMLVIKSLKRAEDLYLAMLARGYKGFYPILEHFKLQKKDFFFFIFTLSIIFFIYLLNFKTCLT</sequence>
<dbReference type="STRING" id="1653476.THC_0679"/>
<keyword evidence="8" id="KW-1185">Reference proteome</keyword>
<dbReference type="KEGG" id="cthi:THC_0679"/>
<keyword evidence="4 6" id="KW-1133">Transmembrane helix</keyword>
<feature type="transmembrane region" description="Helical" evidence="6">
    <location>
        <begin position="144"/>
        <end position="160"/>
    </location>
</feature>
<evidence type="ECO:0000256" key="2">
    <source>
        <dbReference type="ARBA" id="ARBA00022475"/>
    </source>
</evidence>
<dbReference type="InterPro" id="IPR051611">
    <property type="entry name" value="ECF_transporter_component"/>
</dbReference>
<evidence type="ECO:0000256" key="4">
    <source>
        <dbReference type="ARBA" id="ARBA00022989"/>
    </source>
</evidence>
<feature type="transmembrane region" description="Helical" evidence="6">
    <location>
        <begin position="181"/>
        <end position="198"/>
    </location>
</feature>
<dbReference type="AlphaFoldDB" id="A0A0U5AXB5"/>
<feature type="transmembrane region" description="Helical" evidence="6">
    <location>
        <begin position="22"/>
        <end position="47"/>
    </location>
</feature>
<dbReference type="Proteomes" id="UP000068196">
    <property type="component" value="Chromosome"/>
</dbReference>
<feature type="transmembrane region" description="Helical" evidence="6">
    <location>
        <begin position="230"/>
        <end position="248"/>
    </location>
</feature>
<keyword evidence="2" id="KW-1003">Cell membrane</keyword>
<proteinExistence type="predicted"/>
<accession>A0A0U5AXB5</accession>
<comment type="subcellular location">
    <subcellularLocation>
        <location evidence="1">Membrane</location>
        <topology evidence="1">Multi-pass membrane protein</topology>
    </subcellularLocation>
</comment>
<dbReference type="OrthoDB" id="4533at2"/>
<evidence type="ECO:0000313" key="7">
    <source>
        <dbReference type="EMBL" id="BAU23071.1"/>
    </source>
</evidence>
<keyword evidence="3 6" id="KW-0812">Transmembrane</keyword>
<evidence type="ECO:0000256" key="3">
    <source>
        <dbReference type="ARBA" id="ARBA00022692"/>
    </source>
</evidence>
<evidence type="ECO:0000256" key="6">
    <source>
        <dbReference type="SAM" id="Phobius"/>
    </source>
</evidence>
<reference evidence="7 8" key="1">
    <citation type="journal article" date="2016" name="Int. J. Syst. Evol. Microbiol.">
        <title>Caldimicrobium thiodismutans sp. nov., a sulfur-disproportionating bacterium isolated from a hot spring, and emended description of the genus Caldimicrobium.</title>
        <authorList>
            <person name="Kojima H."/>
            <person name="Umezawa K."/>
            <person name="Fukui M."/>
        </authorList>
    </citation>
    <scope>NUCLEOTIDE SEQUENCE [LARGE SCALE GENOMIC DNA]</scope>
    <source>
        <strain evidence="7 8">TF1</strain>
    </source>
</reference>
<name>A0A0U5AXB5_9BACT</name>